<keyword evidence="6" id="KW-1185">Reference proteome</keyword>
<keyword evidence="2" id="KW-0808">Transferase</keyword>
<dbReference type="Proteomes" id="UP000638313">
    <property type="component" value="Unassembled WGS sequence"/>
</dbReference>
<proteinExistence type="inferred from homology"/>
<feature type="region of interest" description="Disordered" evidence="4">
    <location>
        <begin position="1"/>
        <end position="30"/>
    </location>
</feature>
<evidence type="ECO:0000256" key="1">
    <source>
        <dbReference type="ARBA" id="ARBA00006034"/>
    </source>
</evidence>
<organism evidence="5 6">
    <name type="scientific">Streptomyces mashuensis</name>
    <dbReference type="NCBI Taxonomy" id="33904"/>
    <lineage>
        <taxon>Bacteria</taxon>
        <taxon>Bacillati</taxon>
        <taxon>Actinomycetota</taxon>
        <taxon>Actinomycetes</taxon>
        <taxon>Kitasatosporales</taxon>
        <taxon>Streptomycetaceae</taxon>
        <taxon>Streptomyces</taxon>
    </lineage>
</organism>
<dbReference type="AlphaFoldDB" id="A0A919B6V2"/>
<name>A0A919B6V2_9ACTN</name>
<dbReference type="InterPro" id="IPR030903">
    <property type="entry name" value="CDPS"/>
</dbReference>
<dbReference type="Pfam" id="PF16715">
    <property type="entry name" value="CDPS"/>
    <property type="match status" value="1"/>
</dbReference>
<dbReference type="GO" id="GO:0016755">
    <property type="term" value="F:aminoacyltransferase activity"/>
    <property type="evidence" value="ECO:0007669"/>
    <property type="project" value="InterPro"/>
</dbReference>
<sequence>MSSDTQEAVGIPGTPAIGIPTLDPPNRPAHRTRYKAEIGFVSPQSSRDTFEQHDTCFLGVSLENSNFTVPKLTAMLKWISRRFSHCTVLVGDSIHRITLESTRALPPDEARTTALGLGRRFLADTREVFDSYRDSTDFTFLTCGDVQTWDACTEFHDRLRTFFADDDTFRASVESFGRSYHAKRSTGLSEAERERRIRRSSEYFLEEFAIFACLRQRGLPVMVYPGSFRTLSEIARGLHPGAPQELRDLIVVSLHLKGR</sequence>
<comment type="similarity">
    <text evidence="1">Belongs to the CDPS family.</text>
</comment>
<comment type="caution">
    <text evidence="5">The sequence shown here is derived from an EMBL/GenBank/DDBJ whole genome shotgun (WGS) entry which is preliminary data.</text>
</comment>
<reference evidence="5" key="2">
    <citation type="submission" date="2020-09" db="EMBL/GenBank/DDBJ databases">
        <authorList>
            <person name="Sun Q."/>
            <person name="Ohkuma M."/>
        </authorList>
    </citation>
    <scope>NUCLEOTIDE SEQUENCE</scope>
    <source>
        <strain evidence="5">JCM 4059</strain>
    </source>
</reference>
<dbReference type="RefSeq" id="WP_190131472.1">
    <property type="nucleotide sequence ID" value="NZ_BNBD01000010.1"/>
</dbReference>
<dbReference type="EMBL" id="BNBD01000010">
    <property type="protein sequence ID" value="GHF58589.1"/>
    <property type="molecule type" value="Genomic_DNA"/>
</dbReference>
<evidence type="ECO:0000256" key="4">
    <source>
        <dbReference type="SAM" id="MobiDB-lite"/>
    </source>
</evidence>
<accession>A0A919B6V2</accession>
<protein>
    <recommendedName>
        <fullName evidence="3">Cyclodipeptide synthase</fullName>
    </recommendedName>
</protein>
<reference evidence="5" key="1">
    <citation type="journal article" date="2014" name="Int. J. Syst. Evol. Microbiol.">
        <title>Complete genome sequence of Corynebacterium casei LMG S-19264T (=DSM 44701T), isolated from a smear-ripened cheese.</title>
        <authorList>
            <consortium name="US DOE Joint Genome Institute (JGI-PGF)"/>
            <person name="Walter F."/>
            <person name="Albersmeier A."/>
            <person name="Kalinowski J."/>
            <person name="Ruckert C."/>
        </authorList>
    </citation>
    <scope>NUCLEOTIDE SEQUENCE</scope>
    <source>
        <strain evidence="5">JCM 4059</strain>
    </source>
</reference>
<evidence type="ECO:0000256" key="3">
    <source>
        <dbReference type="ARBA" id="ARBA00030771"/>
    </source>
</evidence>
<evidence type="ECO:0000313" key="5">
    <source>
        <dbReference type="EMBL" id="GHF58589.1"/>
    </source>
</evidence>
<evidence type="ECO:0000256" key="2">
    <source>
        <dbReference type="ARBA" id="ARBA00022679"/>
    </source>
</evidence>
<dbReference type="Gene3D" id="3.40.50.11710">
    <property type="entry name" value="Cyclodipeptide synthase"/>
    <property type="match status" value="1"/>
</dbReference>
<dbReference type="InterPro" id="IPR038622">
    <property type="entry name" value="CDPS_sf"/>
</dbReference>
<gene>
    <name evidence="5" type="ORF">GCM10010218_44880</name>
</gene>
<dbReference type="NCBIfam" id="TIGR04539">
    <property type="entry name" value="tRNA_cyclodipep"/>
    <property type="match status" value="1"/>
</dbReference>
<evidence type="ECO:0000313" key="6">
    <source>
        <dbReference type="Proteomes" id="UP000638313"/>
    </source>
</evidence>